<proteinExistence type="predicted"/>
<keyword evidence="7" id="KW-1185">Reference proteome</keyword>
<evidence type="ECO:0000313" key="6">
    <source>
        <dbReference type="EMBL" id="MFC7580520.1"/>
    </source>
</evidence>
<accession>A0ABW2SKW1</accession>
<dbReference type="Proteomes" id="UP001596527">
    <property type="component" value="Unassembled WGS sequence"/>
</dbReference>
<keyword evidence="2" id="KW-0479">Metal-binding</keyword>
<evidence type="ECO:0000256" key="1">
    <source>
        <dbReference type="ARBA" id="ARBA00022801"/>
    </source>
</evidence>
<feature type="domain" description="SWIM-type" evidence="3">
    <location>
        <begin position="62"/>
        <end position="96"/>
    </location>
</feature>
<evidence type="ECO:0000256" key="2">
    <source>
        <dbReference type="PROSITE-ProRule" id="PRU00325"/>
    </source>
</evidence>
<dbReference type="Gene3D" id="3.40.50.10810">
    <property type="entry name" value="Tandem AAA-ATPase domain"/>
    <property type="match status" value="1"/>
</dbReference>
<dbReference type="RefSeq" id="WP_380972616.1">
    <property type="nucleotide sequence ID" value="NZ_JBHTEF010000001.1"/>
</dbReference>
<feature type="domain" description="Helicase ATP-binding" evidence="4">
    <location>
        <begin position="600"/>
        <end position="768"/>
    </location>
</feature>
<dbReference type="PROSITE" id="PS50966">
    <property type="entry name" value="ZF_SWIM"/>
    <property type="match status" value="1"/>
</dbReference>
<organism evidence="6 7">
    <name type="scientific">Schaalia naturae</name>
    <dbReference type="NCBI Taxonomy" id="635203"/>
    <lineage>
        <taxon>Bacteria</taxon>
        <taxon>Bacillati</taxon>
        <taxon>Actinomycetota</taxon>
        <taxon>Actinomycetes</taxon>
        <taxon>Actinomycetales</taxon>
        <taxon>Actinomycetaceae</taxon>
        <taxon>Schaalia</taxon>
    </lineage>
</organism>
<name>A0ABW2SKW1_9ACTO</name>
<dbReference type="InterPro" id="IPR038718">
    <property type="entry name" value="SNF2-like_sf"/>
</dbReference>
<dbReference type="InterPro" id="IPR007527">
    <property type="entry name" value="Znf_SWIM"/>
</dbReference>
<dbReference type="SUPFAM" id="SSF52540">
    <property type="entry name" value="P-loop containing nucleoside triphosphate hydrolases"/>
    <property type="match status" value="2"/>
</dbReference>
<evidence type="ECO:0000259" key="3">
    <source>
        <dbReference type="PROSITE" id="PS50966"/>
    </source>
</evidence>
<dbReference type="InterPro" id="IPR014001">
    <property type="entry name" value="Helicase_ATP-bd"/>
</dbReference>
<dbReference type="EMBL" id="JBHTEF010000001">
    <property type="protein sequence ID" value="MFC7580520.1"/>
    <property type="molecule type" value="Genomic_DNA"/>
</dbReference>
<evidence type="ECO:0000259" key="5">
    <source>
        <dbReference type="PROSITE" id="PS51194"/>
    </source>
</evidence>
<sequence>MATSRTLDDVISRLTDEDLMAAVGPATWAKGLTYFRTGRVLEAEEHDAERAEGRVRGSGVVYRTWIEVVEGRLDLTCACTVGRDCRHCVATVLELRDRLRRAVPEESTWRTALQAVVGKSGAQGEGMALLVDTHDPSQPIWLTPLRPGTHTRWATRRASWPDITNTQWTSVTADLNPTHVALLREGYRISRLGAAWRSPHEVSLDALGDQAAAWLRRLDRAGVHLLAGTDPETPLVLDTRSWQLRLDASADGEGLALVPAATDGHTVHRHPRVEPATGLLLLDGGTRVAQVGGAEDLLDHIPSRGLVVPGTDLAEFQTRWARRLDHAVGLMSTDGSFDTAEALDPVIVATVRPEGLSAVTVRWWTEYAVGDSVSRAPIEQSREDPDVQSVRRRIEEAGGALHAAPELWRGELRTLRFPAWRAPEFLREVVGAMDVDGLVWDIAAEVREARVDEHGMRIAATLGQAGDSDWFGLRVRVVVGGREIEMADLLEALAGGEDHLLVDGTWVALDGDRLTRLRELLEEARLLGDAEDSDEPRLSVLQAGLWEEVAEVADHADAAQEWTRRIGAISGRGELAGLPVPASSLARLRPYQVRGHQWLTALAGLGLGGILADDMGLGKTLQILSAVQALKDDAVARTGRAPDPVLVVAPTSVLGTWAQEAGRFFPDLAVRVVPATSRRRDLALTGLTRGADVVVTSYTIVRMEPEEWAGTRLSGLVVDEAQAAKNPQTAIHAALMGVDAGWRVAVTGTPVENSVGDLWSILQVTDPGLLPAWRVFNERFRRPIESEGDEQALGRLHRLTAPFILRRTKEQVAPDLPDKTETVVAVELGEEHRRIYDQYLTRERTKLLGLLDDFSANRMQVLTSIMRLRQLALDPALVDERYASVGSAKVELLADQLDQIVPAGHQVLVFSSFTSFLQRIRAVLERRGMAVAYLDGATRDRGSVIESFRSGERPVFLISLKAGGTGLTLTEADYVYVMDPWWNPAAEAQAVDRAHRIGQTKKVNVYRLAATGTIEEKVLELQERKRALVSAVVDGGGAGDGRISAEDLRGLLTD</sequence>
<reference evidence="7" key="1">
    <citation type="journal article" date="2019" name="Int. J. Syst. Evol. Microbiol.">
        <title>The Global Catalogue of Microorganisms (GCM) 10K type strain sequencing project: providing services to taxonomists for standard genome sequencing and annotation.</title>
        <authorList>
            <consortium name="The Broad Institute Genomics Platform"/>
            <consortium name="The Broad Institute Genome Sequencing Center for Infectious Disease"/>
            <person name="Wu L."/>
            <person name="Ma J."/>
        </authorList>
    </citation>
    <scope>NUCLEOTIDE SEQUENCE [LARGE SCALE GENOMIC DNA]</scope>
    <source>
        <strain evidence="7">CCUG 56698</strain>
    </source>
</reference>
<gene>
    <name evidence="6" type="ORF">ACFQWG_04730</name>
</gene>
<dbReference type="PROSITE" id="PS51194">
    <property type="entry name" value="HELICASE_CTER"/>
    <property type="match status" value="1"/>
</dbReference>
<keyword evidence="2" id="KW-0863">Zinc-finger</keyword>
<keyword evidence="1" id="KW-0378">Hydrolase</keyword>
<dbReference type="CDD" id="cd18793">
    <property type="entry name" value="SF2_C_SNF"/>
    <property type="match status" value="1"/>
</dbReference>
<dbReference type="SMART" id="SM00487">
    <property type="entry name" value="DEXDc"/>
    <property type="match status" value="1"/>
</dbReference>
<feature type="domain" description="Helicase C-terminal" evidence="5">
    <location>
        <begin position="896"/>
        <end position="1049"/>
    </location>
</feature>
<dbReference type="PANTHER" id="PTHR10799">
    <property type="entry name" value="SNF2/RAD54 HELICASE FAMILY"/>
    <property type="match status" value="1"/>
</dbReference>
<evidence type="ECO:0000259" key="4">
    <source>
        <dbReference type="PROSITE" id="PS51192"/>
    </source>
</evidence>
<dbReference type="Pfam" id="PF00176">
    <property type="entry name" value="SNF2-rel_dom"/>
    <property type="match status" value="1"/>
</dbReference>
<comment type="caution">
    <text evidence="6">The sequence shown here is derived from an EMBL/GenBank/DDBJ whole genome shotgun (WGS) entry which is preliminary data.</text>
</comment>
<dbReference type="InterPro" id="IPR001650">
    <property type="entry name" value="Helicase_C-like"/>
</dbReference>
<dbReference type="InterPro" id="IPR000330">
    <property type="entry name" value="SNF2_N"/>
</dbReference>
<keyword evidence="2" id="KW-0862">Zinc</keyword>
<dbReference type="SMART" id="SM00490">
    <property type="entry name" value="HELICc"/>
    <property type="match status" value="1"/>
</dbReference>
<evidence type="ECO:0000313" key="7">
    <source>
        <dbReference type="Proteomes" id="UP001596527"/>
    </source>
</evidence>
<dbReference type="Gene3D" id="3.40.50.300">
    <property type="entry name" value="P-loop containing nucleotide triphosphate hydrolases"/>
    <property type="match status" value="1"/>
</dbReference>
<dbReference type="PROSITE" id="PS51192">
    <property type="entry name" value="HELICASE_ATP_BIND_1"/>
    <property type="match status" value="1"/>
</dbReference>
<dbReference type="Pfam" id="PF00271">
    <property type="entry name" value="Helicase_C"/>
    <property type="match status" value="1"/>
</dbReference>
<dbReference type="InterPro" id="IPR027417">
    <property type="entry name" value="P-loop_NTPase"/>
</dbReference>
<dbReference type="InterPro" id="IPR049730">
    <property type="entry name" value="SNF2/RAD54-like_C"/>
</dbReference>
<protein>
    <submittedName>
        <fullName evidence="6">SNF2-related protein</fullName>
    </submittedName>
</protein>